<keyword evidence="4 8" id="KW-0812">Transmembrane</keyword>
<evidence type="ECO:0000256" key="2">
    <source>
        <dbReference type="ARBA" id="ARBA00022448"/>
    </source>
</evidence>
<evidence type="ECO:0000256" key="7">
    <source>
        <dbReference type="ARBA" id="ARBA00023237"/>
    </source>
</evidence>
<proteinExistence type="inferred from homology"/>
<reference evidence="13 14" key="1">
    <citation type="submission" date="2020-10" db="EMBL/GenBank/DDBJ databases">
        <title>Phylogeny of dyella-like bacteria.</title>
        <authorList>
            <person name="Fu J."/>
        </authorList>
    </citation>
    <scope>NUCLEOTIDE SEQUENCE [LARGE SCALE GENOMIC DNA]</scope>
    <source>
        <strain evidence="13 14">BB4</strain>
    </source>
</reference>
<evidence type="ECO:0000256" key="3">
    <source>
        <dbReference type="ARBA" id="ARBA00022452"/>
    </source>
</evidence>
<dbReference type="InterPro" id="IPR012910">
    <property type="entry name" value="Plug_dom"/>
</dbReference>
<dbReference type="SUPFAM" id="SSF56935">
    <property type="entry name" value="Porins"/>
    <property type="match status" value="1"/>
</dbReference>
<evidence type="ECO:0000256" key="1">
    <source>
        <dbReference type="ARBA" id="ARBA00004571"/>
    </source>
</evidence>
<keyword evidence="3 8" id="KW-1134">Transmembrane beta strand</keyword>
<evidence type="ECO:0000256" key="10">
    <source>
        <dbReference type="SAM" id="SignalP"/>
    </source>
</evidence>
<dbReference type="PANTHER" id="PTHR47234:SF1">
    <property type="entry name" value="TONB-DEPENDENT RECEPTOR"/>
    <property type="match status" value="1"/>
</dbReference>
<dbReference type="Pfam" id="PF00593">
    <property type="entry name" value="TonB_dep_Rec_b-barrel"/>
    <property type="match status" value="1"/>
</dbReference>
<dbReference type="Pfam" id="PF07715">
    <property type="entry name" value="Plug"/>
    <property type="match status" value="1"/>
</dbReference>
<dbReference type="InterPro" id="IPR000531">
    <property type="entry name" value="Beta-barrel_TonB"/>
</dbReference>
<keyword evidence="5 9" id="KW-0798">TonB box</keyword>
<dbReference type="RefSeq" id="WP_379986730.1">
    <property type="nucleotide sequence ID" value="NZ_JADIKD010000010.1"/>
</dbReference>
<name>A0ABW8K471_9GAMM</name>
<keyword evidence="6 8" id="KW-0472">Membrane</keyword>
<accession>A0ABW8K471</accession>
<protein>
    <submittedName>
        <fullName evidence="13">TonB-dependent receptor</fullName>
    </submittedName>
</protein>
<comment type="subcellular location">
    <subcellularLocation>
        <location evidence="1 8">Cell outer membrane</location>
        <topology evidence="1 8">Multi-pass membrane protein</topology>
    </subcellularLocation>
</comment>
<dbReference type="InterPro" id="IPR039426">
    <property type="entry name" value="TonB-dep_rcpt-like"/>
</dbReference>
<gene>
    <name evidence="13" type="ORF">ISS97_10555</name>
</gene>
<evidence type="ECO:0000259" key="12">
    <source>
        <dbReference type="Pfam" id="PF07715"/>
    </source>
</evidence>
<evidence type="ECO:0000256" key="5">
    <source>
        <dbReference type="ARBA" id="ARBA00023077"/>
    </source>
</evidence>
<dbReference type="Gene3D" id="2.170.130.10">
    <property type="entry name" value="TonB-dependent receptor, plug domain"/>
    <property type="match status" value="1"/>
</dbReference>
<feature type="chain" id="PRO_5045145140" evidence="10">
    <location>
        <begin position="28"/>
        <end position="967"/>
    </location>
</feature>
<keyword evidence="7 8" id="KW-0998">Cell outer membrane</keyword>
<feature type="domain" description="TonB-dependent receptor plug" evidence="12">
    <location>
        <begin position="68"/>
        <end position="183"/>
    </location>
</feature>
<comment type="caution">
    <text evidence="13">The sequence shown here is derived from an EMBL/GenBank/DDBJ whole genome shotgun (WGS) entry which is preliminary data.</text>
</comment>
<evidence type="ECO:0000313" key="14">
    <source>
        <dbReference type="Proteomes" id="UP001620408"/>
    </source>
</evidence>
<dbReference type="InterPro" id="IPR036942">
    <property type="entry name" value="Beta-barrel_TonB_sf"/>
</dbReference>
<feature type="domain" description="TonB-dependent receptor-like beta-barrel" evidence="11">
    <location>
        <begin position="382"/>
        <end position="928"/>
    </location>
</feature>
<feature type="signal peptide" evidence="10">
    <location>
        <begin position="1"/>
        <end position="27"/>
    </location>
</feature>
<evidence type="ECO:0000256" key="8">
    <source>
        <dbReference type="PROSITE-ProRule" id="PRU01360"/>
    </source>
</evidence>
<evidence type="ECO:0000313" key="13">
    <source>
        <dbReference type="EMBL" id="MFK2917700.1"/>
    </source>
</evidence>
<dbReference type="InterPro" id="IPR037066">
    <property type="entry name" value="Plug_dom_sf"/>
</dbReference>
<evidence type="ECO:0000256" key="6">
    <source>
        <dbReference type="ARBA" id="ARBA00023136"/>
    </source>
</evidence>
<keyword evidence="10" id="KW-0732">Signal</keyword>
<dbReference type="Proteomes" id="UP001620408">
    <property type="component" value="Unassembled WGS sequence"/>
</dbReference>
<keyword evidence="14" id="KW-1185">Reference proteome</keyword>
<keyword evidence="13" id="KW-0675">Receptor</keyword>
<dbReference type="EMBL" id="JADIKD010000010">
    <property type="protein sequence ID" value="MFK2917700.1"/>
    <property type="molecule type" value="Genomic_DNA"/>
</dbReference>
<dbReference type="Gene3D" id="2.40.170.20">
    <property type="entry name" value="TonB-dependent receptor, beta-barrel domain"/>
    <property type="match status" value="1"/>
</dbReference>
<organism evidence="13 14">
    <name type="scientific">Dyella koreensis</name>
    <dbReference type="NCBI Taxonomy" id="311235"/>
    <lineage>
        <taxon>Bacteria</taxon>
        <taxon>Pseudomonadati</taxon>
        <taxon>Pseudomonadota</taxon>
        <taxon>Gammaproteobacteria</taxon>
        <taxon>Lysobacterales</taxon>
        <taxon>Rhodanobacteraceae</taxon>
        <taxon>Dyella</taxon>
    </lineage>
</organism>
<comment type="similarity">
    <text evidence="8 9">Belongs to the TonB-dependent receptor family.</text>
</comment>
<evidence type="ECO:0000256" key="4">
    <source>
        <dbReference type="ARBA" id="ARBA00022692"/>
    </source>
</evidence>
<evidence type="ECO:0000256" key="9">
    <source>
        <dbReference type="RuleBase" id="RU003357"/>
    </source>
</evidence>
<sequence length="967" mass="106233">MSHTAFRRRALANALAVALFTPFVAHAQAASAPQDASAQTPPADASKKAATLEKVVVTGSRIARAEVEGPAPVSIITGADIQKQGFTTVYELMNSITQAGIAETAPSWGSTSVNARQLNLRNLGSNRSLLLIDGHRVVDYPMPASGKTNFQNYNNVPTGMIDRVEILASGASAIYGSDAIGGVVNIILKKNYQGDDIKVQVGTSKRGGRDFADFNFVGGKSGENWNIIYNLQRSHRTPLWGRDRPYTASDADAGYGAWDQNARMFGYPRYTGLSLNDANGNFIAPPAGACSQAGFKDNFSLYHKQTVGTNGHTVDPTNITDGGSYCAQNALFNNWVLTPGRDDKDAYIAGNYDFGNGLQAYGSVGYWGTTGTSNTQLPFLYPYGSLPGSFYDQTSGQLITNYFRQLTPGEMGTYGNTHDVEQNWDMHVGLRGTIFDGRFNWDANLGHAKYIVRESYTGLNEQGMFNYFFGQQLGTTNVGGTDYPVYAINQQRFWNPITPDQYRTFAVGGENTATSWMDQASFNLTGDLFNTWAGPVGFAGVLEANHEGYHLIPDARGNTVSFGDPFQDFNAGGGTRTRFSGGTEFRIPLASTLTMTLSGRLDKYRDASSTDMARTWGAAIEWRPLTGVLLRGTYGTNFHAPDMQYIYQRDSQRTVGIYSDYYQCIANHQSTCEATQHTTYYTLHAAGGRNLLPEEGHSWTYGFVWDVNWVEGLTVSADYWHMGVDNAIDNVNEDTVLKDEAGCRTGLQVGGAPYTDHAQGSEYCKQVIANVIRDANGNVSTVHTGPINQTNFYVSGVDANVSYRLKTQDWGTFNFGLDWTDNLSYKLRKKASDPLLNTRYDRVATRTRATVNWRNGPWDVTLYGDRQGGVRAPHYGGCEVLANGITPGLGDADCVVYKGHTPAWITYSTTIGYRFNERFKLGFTVSNIFDKVGYIPYYAGGFEFIPTLNGANYNGRELSLQLEYKLD</sequence>
<keyword evidence="2 8" id="KW-0813">Transport</keyword>
<evidence type="ECO:0000259" key="11">
    <source>
        <dbReference type="Pfam" id="PF00593"/>
    </source>
</evidence>
<dbReference type="PROSITE" id="PS52016">
    <property type="entry name" value="TONB_DEPENDENT_REC_3"/>
    <property type="match status" value="1"/>
</dbReference>
<dbReference type="PANTHER" id="PTHR47234">
    <property type="match status" value="1"/>
</dbReference>